<reference evidence="2 3" key="1">
    <citation type="submission" date="2019-04" db="EMBL/GenBank/DDBJ databases">
        <title>Complete genome sequencing of Piscirickettsia salmonis strain Psal-009.</title>
        <authorList>
            <person name="Schober I."/>
            <person name="Bunk B."/>
            <person name="Sproer C."/>
            <person name="Carril G.P."/>
            <person name="Riedel T."/>
            <person name="Flores-Herrera P.A."/>
            <person name="Nourdin-Galindo G."/>
            <person name="Marshall S.H."/>
            <person name="Overmann J."/>
        </authorList>
    </citation>
    <scope>NUCLEOTIDE SEQUENCE [LARGE SCALE GENOMIC DNA]</scope>
    <source>
        <strain evidence="2 3">Psal-009</strain>
    </source>
</reference>
<gene>
    <name evidence="2" type="ORF">Psal009_01781</name>
</gene>
<sequence length="145" mass="15516">MKVTLNLGELEAKREGFNFTVKDGGELKVTASGIEYKAKGKKLVTKVTWAKLGGMLGGDSAPKKKTAAIKKPGRPKKAAVASTVKKVKAKKATPAKKTAAKKPGRPKKAATVKKTIAARKVSRPKKTVAIKRKSVTARRKVKARK</sequence>
<dbReference type="GO" id="GO:0003677">
    <property type="term" value="F:DNA binding"/>
    <property type="evidence" value="ECO:0007669"/>
    <property type="project" value="InterPro"/>
</dbReference>
<dbReference type="RefSeq" id="WP_016209781.1">
    <property type="nucleotide sequence ID" value="NZ_CP012413.1"/>
</dbReference>
<evidence type="ECO:0000313" key="2">
    <source>
        <dbReference type="EMBL" id="QGO05884.1"/>
    </source>
</evidence>
<dbReference type="InterPro" id="IPR017956">
    <property type="entry name" value="AT_hook_DNA-bd_motif"/>
</dbReference>
<dbReference type="Proteomes" id="UP000422232">
    <property type="component" value="Chromosome"/>
</dbReference>
<organism evidence="2 3">
    <name type="scientific">Piscirickettsia salmonis</name>
    <dbReference type="NCBI Taxonomy" id="1238"/>
    <lineage>
        <taxon>Bacteria</taxon>
        <taxon>Pseudomonadati</taxon>
        <taxon>Pseudomonadota</taxon>
        <taxon>Gammaproteobacteria</taxon>
        <taxon>Thiotrichales</taxon>
        <taxon>Piscirickettsiaceae</taxon>
        <taxon>Piscirickettsia</taxon>
    </lineage>
</organism>
<feature type="compositionally biased region" description="Basic residues" evidence="1">
    <location>
        <begin position="85"/>
        <end position="145"/>
    </location>
</feature>
<name>A0A9Q5VI55_PISSA</name>
<keyword evidence="3" id="KW-1185">Reference proteome</keyword>
<feature type="compositionally biased region" description="Basic residues" evidence="1">
    <location>
        <begin position="63"/>
        <end position="77"/>
    </location>
</feature>
<proteinExistence type="predicted"/>
<protein>
    <submittedName>
        <fullName evidence="2">Uncharacterized protein</fullName>
    </submittedName>
</protein>
<dbReference type="AlphaFoldDB" id="A0A9Q5VI55"/>
<dbReference type="EMBL" id="CP038908">
    <property type="protein sequence ID" value="QGO05884.1"/>
    <property type="molecule type" value="Genomic_DNA"/>
</dbReference>
<dbReference type="SMART" id="SM00384">
    <property type="entry name" value="AT_hook"/>
    <property type="match status" value="3"/>
</dbReference>
<dbReference type="GeneID" id="66742727"/>
<feature type="region of interest" description="Disordered" evidence="1">
    <location>
        <begin position="60"/>
        <end position="145"/>
    </location>
</feature>
<evidence type="ECO:0000313" key="3">
    <source>
        <dbReference type="Proteomes" id="UP000422232"/>
    </source>
</evidence>
<accession>A0A9Q5VI55</accession>
<evidence type="ECO:0000256" key="1">
    <source>
        <dbReference type="SAM" id="MobiDB-lite"/>
    </source>
</evidence>